<dbReference type="InterPro" id="IPR050266">
    <property type="entry name" value="AB_hydrolase_sf"/>
</dbReference>
<proteinExistence type="predicted"/>
<dbReference type="Gene3D" id="3.40.50.1820">
    <property type="entry name" value="alpha/beta hydrolase"/>
    <property type="match status" value="1"/>
</dbReference>
<dbReference type="SUPFAM" id="SSF53474">
    <property type="entry name" value="alpha/beta-Hydrolases"/>
    <property type="match status" value="1"/>
</dbReference>
<dbReference type="GO" id="GO:0047372">
    <property type="term" value="F:monoacylglycerol lipase activity"/>
    <property type="evidence" value="ECO:0007669"/>
    <property type="project" value="TreeGrafter"/>
</dbReference>
<accession>A0A0B9A0D5</accession>
<dbReference type="InterPro" id="IPR017497">
    <property type="entry name" value="BchO"/>
</dbReference>
<gene>
    <name evidence="2" type="ORF">NJ75_03439</name>
</gene>
<dbReference type="EMBL" id="JRVC01000019">
    <property type="protein sequence ID" value="KHS44037.1"/>
    <property type="molecule type" value="Genomic_DNA"/>
</dbReference>
<organism evidence="2 3">
    <name type="scientific">Novosphingobium subterraneum</name>
    <dbReference type="NCBI Taxonomy" id="48936"/>
    <lineage>
        <taxon>Bacteria</taxon>
        <taxon>Pseudomonadati</taxon>
        <taxon>Pseudomonadota</taxon>
        <taxon>Alphaproteobacteria</taxon>
        <taxon>Sphingomonadales</taxon>
        <taxon>Sphingomonadaceae</taxon>
        <taxon>Novosphingobium</taxon>
    </lineage>
</organism>
<dbReference type="InterPro" id="IPR029058">
    <property type="entry name" value="AB_hydrolase_fold"/>
</dbReference>
<dbReference type="PANTHER" id="PTHR43798">
    <property type="entry name" value="MONOACYLGLYCEROL LIPASE"/>
    <property type="match status" value="1"/>
</dbReference>
<dbReference type="InterPro" id="IPR000639">
    <property type="entry name" value="Epox_hydrolase-like"/>
</dbReference>
<name>A0A0B9A0D5_9SPHN</name>
<evidence type="ECO:0000313" key="3">
    <source>
        <dbReference type="Proteomes" id="UP000031338"/>
    </source>
</evidence>
<dbReference type="Proteomes" id="UP000031338">
    <property type="component" value="Unassembled WGS sequence"/>
</dbReference>
<evidence type="ECO:0000313" key="2">
    <source>
        <dbReference type="EMBL" id="KHS44037.1"/>
    </source>
</evidence>
<keyword evidence="2" id="KW-0378">Hydrolase</keyword>
<dbReference type="NCBIfam" id="TIGR03056">
    <property type="entry name" value="bchO_mg_che_rel"/>
    <property type="match status" value="1"/>
</dbReference>
<dbReference type="RefSeq" id="WP_039336625.1">
    <property type="nucleotide sequence ID" value="NZ_JRVC01000019.1"/>
</dbReference>
<dbReference type="ESTHER" id="9sphn-a0a0b9a0d5">
    <property type="family name" value="Mg-chelatase_BchO"/>
</dbReference>
<dbReference type="PRINTS" id="PR00111">
    <property type="entry name" value="ABHYDROLASE"/>
</dbReference>
<protein>
    <submittedName>
        <fullName evidence="2">Alpha/beta hydrolase fold protein</fullName>
    </submittedName>
</protein>
<dbReference type="PANTHER" id="PTHR43798:SF33">
    <property type="entry name" value="HYDROLASE, PUTATIVE (AFU_ORTHOLOGUE AFUA_2G14860)-RELATED"/>
    <property type="match status" value="1"/>
</dbReference>
<dbReference type="PRINTS" id="PR00412">
    <property type="entry name" value="EPOXHYDRLASE"/>
</dbReference>
<dbReference type="PATRIC" id="fig|48936.3.peg.3464"/>
<reference evidence="2 3" key="1">
    <citation type="submission" date="2014-10" db="EMBL/GenBank/DDBJ databases">
        <title>Draft genome sequence of Novosphingobium subterraneum DSM 12447.</title>
        <authorList>
            <person name="Gan H.M."/>
            <person name="Gan H.Y."/>
            <person name="Savka M.A."/>
        </authorList>
    </citation>
    <scope>NUCLEOTIDE SEQUENCE [LARGE SCALE GENOMIC DNA]</scope>
    <source>
        <strain evidence="2 3">DSM 12447</strain>
    </source>
</reference>
<sequence length="299" mass="31793">MSGPRWEVEGRNWPNRETSRFVETPGLKWHVQVAGDGPAILLLHGTGAATHSWRDVLPLLAQDFTVIAPDLPGHGYTKGRPRQGLTLPGMASAVIALLDTLGQRPSLIVGHSAGAAIAIQTVHLQGAATPLIGFNPALMPFPGLAAKLFPSLARMLFVNPFVPRMLAGIARIPGETGRFLRRATGSAIDVRGIAAYEALMGNHHHCGGAMEMMASWDLDALSRLLPQLISRVLLVHSSGDTAVPLSSVEQAARLIPDCRLEVLPGLGHLAHEERPEKAAELIRTFASASASDESEGEPG</sequence>
<keyword evidence="3" id="KW-1185">Reference proteome</keyword>
<dbReference type="GO" id="GO:0046464">
    <property type="term" value="P:acylglycerol catabolic process"/>
    <property type="evidence" value="ECO:0007669"/>
    <property type="project" value="TreeGrafter"/>
</dbReference>
<comment type="caution">
    <text evidence="2">The sequence shown here is derived from an EMBL/GenBank/DDBJ whole genome shotgun (WGS) entry which is preliminary data.</text>
</comment>
<dbReference type="AlphaFoldDB" id="A0A0B9A0D5"/>
<dbReference type="GO" id="GO:0016020">
    <property type="term" value="C:membrane"/>
    <property type="evidence" value="ECO:0007669"/>
    <property type="project" value="TreeGrafter"/>
</dbReference>
<evidence type="ECO:0000259" key="1">
    <source>
        <dbReference type="Pfam" id="PF12697"/>
    </source>
</evidence>
<dbReference type="STRING" id="48936.NJ75_03439"/>
<feature type="domain" description="AB hydrolase-1" evidence="1">
    <location>
        <begin position="40"/>
        <end position="280"/>
    </location>
</feature>
<dbReference type="Pfam" id="PF12697">
    <property type="entry name" value="Abhydrolase_6"/>
    <property type="match status" value="1"/>
</dbReference>
<dbReference type="InterPro" id="IPR000073">
    <property type="entry name" value="AB_hydrolase_1"/>
</dbReference>